<comment type="caution">
    <text evidence="2">The sequence shown here is derived from an EMBL/GenBank/DDBJ whole genome shotgun (WGS) entry which is preliminary data.</text>
</comment>
<sequence>MSVRWDVLLAILGMAAASYALRAGGYALLRATRPPPFVQSMLTYLPGCIFVAFVTPALVDAGPSRWVAAGCVVGVMLATRNYTIAILGGVAALWLLTLLPASALSLPWPSLP</sequence>
<evidence type="ECO:0000313" key="2">
    <source>
        <dbReference type="EMBL" id="MBB3897601.1"/>
    </source>
</evidence>
<dbReference type="EMBL" id="JACIDJ010000001">
    <property type="protein sequence ID" value="MBB3897601.1"/>
    <property type="molecule type" value="Genomic_DNA"/>
</dbReference>
<accession>A0A840A8T0</accession>
<reference evidence="2 3" key="1">
    <citation type="submission" date="2020-08" db="EMBL/GenBank/DDBJ databases">
        <title>Genomic Encyclopedia of Type Strains, Phase IV (KMG-IV): sequencing the most valuable type-strain genomes for metagenomic binning, comparative biology and taxonomic classification.</title>
        <authorList>
            <person name="Goeker M."/>
        </authorList>
    </citation>
    <scope>NUCLEOTIDE SEQUENCE [LARGE SCALE GENOMIC DNA]</scope>
    <source>
        <strain evidence="2 3">DSM 19979</strain>
    </source>
</reference>
<dbReference type="Pfam" id="PF05437">
    <property type="entry name" value="AzlD"/>
    <property type="match status" value="1"/>
</dbReference>
<feature type="transmembrane region" description="Helical" evidence="1">
    <location>
        <begin position="82"/>
        <end position="106"/>
    </location>
</feature>
<keyword evidence="1" id="KW-0812">Transmembrane</keyword>
<gene>
    <name evidence="2" type="ORF">GGQ83_001027</name>
</gene>
<protein>
    <submittedName>
        <fullName evidence="2">Putative membrane protein</fullName>
    </submittedName>
</protein>
<dbReference type="AlphaFoldDB" id="A0A840A8T0"/>
<organism evidence="2 3">
    <name type="scientific">Roseococcus suduntuyensis</name>
    <dbReference type="NCBI Taxonomy" id="455361"/>
    <lineage>
        <taxon>Bacteria</taxon>
        <taxon>Pseudomonadati</taxon>
        <taxon>Pseudomonadota</taxon>
        <taxon>Alphaproteobacteria</taxon>
        <taxon>Acetobacterales</taxon>
        <taxon>Roseomonadaceae</taxon>
        <taxon>Roseococcus</taxon>
    </lineage>
</organism>
<dbReference type="InterPro" id="IPR008407">
    <property type="entry name" value="Brnchd-chn_aa_trnsp_AzlD"/>
</dbReference>
<keyword evidence="3" id="KW-1185">Reference proteome</keyword>
<evidence type="ECO:0000313" key="3">
    <source>
        <dbReference type="Proteomes" id="UP000553193"/>
    </source>
</evidence>
<keyword evidence="1" id="KW-1133">Transmembrane helix</keyword>
<dbReference type="Proteomes" id="UP000553193">
    <property type="component" value="Unassembled WGS sequence"/>
</dbReference>
<feature type="transmembrane region" description="Helical" evidence="1">
    <location>
        <begin position="41"/>
        <end position="61"/>
    </location>
</feature>
<proteinExistence type="predicted"/>
<name>A0A840A8T0_9PROT</name>
<keyword evidence="1" id="KW-0472">Membrane</keyword>
<dbReference type="RefSeq" id="WP_184382551.1">
    <property type="nucleotide sequence ID" value="NZ_JACIDJ010000001.1"/>
</dbReference>
<evidence type="ECO:0000256" key="1">
    <source>
        <dbReference type="SAM" id="Phobius"/>
    </source>
</evidence>